<feature type="compositionally biased region" description="Basic and acidic residues" evidence="1">
    <location>
        <begin position="78"/>
        <end position="88"/>
    </location>
</feature>
<dbReference type="AlphaFoldDB" id="A0A8H7CI47"/>
<reference evidence="2" key="1">
    <citation type="submission" date="2020-05" db="EMBL/GenBank/DDBJ databases">
        <title>Mycena genomes resolve the evolution of fungal bioluminescence.</title>
        <authorList>
            <person name="Tsai I.J."/>
        </authorList>
    </citation>
    <scope>NUCLEOTIDE SEQUENCE</scope>
    <source>
        <strain evidence="2">CCC161011</strain>
    </source>
</reference>
<keyword evidence="3" id="KW-1185">Reference proteome</keyword>
<name>A0A8H7CI47_9AGAR</name>
<organism evidence="2 3">
    <name type="scientific">Mycena venus</name>
    <dbReference type="NCBI Taxonomy" id="2733690"/>
    <lineage>
        <taxon>Eukaryota</taxon>
        <taxon>Fungi</taxon>
        <taxon>Dikarya</taxon>
        <taxon>Basidiomycota</taxon>
        <taxon>Agaricomycotina</taxon>
        <taxon>Agaricomycetes</taxon>
        <taxon>Agaricomycetidae</taxon>
        <taxon>Agaricales</taxon>
        <taxon>Marasmiineae</taxon>
        <taxon>Mycenaceae</taxon>
        <taxon>Mycena</taxon>
    </lineage>
</organism>
<dbReference type="EMBL" id="JACAZI010000023">
    <property type="protein sequence ID" value="KAF7336253.1"/>
    <property type="molecule type" value="Genomic_DNA"/>
</dbReference>
<sequence>MLYILFKDTLLSESGVAGILTSNNFKRAMNSWPAYSCDEDHAITLFPSTQLVQTLLLGFFNDSPRSNPFDFPLGTQPVRKDPTDRIEPRASFPKTDAQLDSDVILECAGPTRPPNFNPGNSADTGGKPKIAAIASAEVPPVSPTCTFHSQV</sequence>
<feature type="region of interest" description="Disordered" evidence="1">
    <location>
        <begin position="70"/>
        <end position="93"/>
    </location>
</feature>
<proteinExistence type="predicted"/>
<accession>A0A8H7CI47</accession>
<evidence type="ECO:0000313" key="2">
    <source>
        <dbReference type="EMBL" id="KAF7336253.1"/>
    </source>
</evidence>
<protein>
    <submittedName>
        <fullName evidence="2">Uncharacterized protein</fullName>
    </submittedName>
</protein>
<gene>
    <name evidence="2" type="ORF">MVEN_02173400</name>
</gene>
<evidence type="ECO:0000256" key="1">
    <source>
        <dbReference type="SAM" id="MobiDB-lite"/>
    </source>
</evidence>
<dbReference type="Proteomes" id="UP000620124">
    <property type="component" value="Unassembled WGS sequence"/>
</dbReference>
<evidence type="ECO:0000313" key="3">
    <source>
        <dbReference type="Proteomes" id="UP000620124"/>
    </source>
</evidence>
<comment type="caution">
    <text evidence="2">The sequence shown here is derived from an EMBL/GenBank/DDBJ whole genome shotgun (WGS) entry which is preliminary data.</text>
</comment>